<dbReference type="GO" id="GO:0030686">
    <property type="term" value="C:90S preribosome"/>
    <property type="evidence" value="ECO:0007669"/>
    <property type="project" value="TreeGrafter"/>
</dbReference>
<evidence type="ECO:0000256" key="4">
    <source>
        <dbReference type="PROSITE-ProRule" id="PRU00317"/>
    </source>
</evidence>
<feature type="compositionally biased region" description="Basic residues" evidence="5">
    <location>
        <begin position="32"/>
        <end position="47"/>
    </location>
</feature>
<dbReference type="SUPFAM" id="SSF48371">
    <property type="entry name" value="ARM repeat"/>
    <property type="match status" value="2"/>
</dbReference>
<dbReference type="Proteomes" id="UP001054252">
    <property type="component" value="Unassembled WGS sequence"/>
</dbReference>
<comment type="caution">
    <text evidence="6">The sequence shown here is derived from an EMBL/GenBank/DDBJ whole genome shotgun (WGS) entry which is preliminary data.</text>
</comment>
<feature type="compositionally biased region" description="Polar residues" evidence="5">
    <location>
        <begin position="717"/>
        <end position="735"/>
    </location>
</feature>
<dbReference type="Pfam" id="PF22493">
    <property type="entry name" value="PUF_NOP9"/>
    <property type="match status" value="1"/>
</dbReference>
<evidence type="ECO:0000256" key="3">
    <source>
        <dbReference type="ARBA" id="ARBA00022884"/>
    </source>
</evidence>
<dbReference type="GO" id="GO:0000472">
    <property type="term" value="P:endonucleolytic cleavage to generate mature 5'-end of SSU-rRNA from (SSU-rRNA, 5.8S rRNA, LSU-rRNA)"/>
    <property type="evidence" value="ECO:0007669"/>
    <property type="project" value="TreeGrafter"/>
</dbReference>
<accession>A0AAV5I172</accession>
<dbReference type="EMBL" id="BPVZ01000006">
    <property type="protein sequence ID" value="GKU92750.1"/>
    <property type="molecule type" value="Genomic_DNA"/>
</dbReference>
<dbReference type="Gene3D" id="1.25.10.10">
    <property type="entry name" value="Leucine-rich Repeat Variant"/>
    <property type="match status" value="2"/>
</dbReference>
<feature type="compositionally biased region" description="Basic residues" evidence="5">
    <location>
        <begin position="740"/>
        <end position="758"/>
    </location>
</feature>
<dbReference type="AlphaFoldDB" id="A0AAV5I172"/>
<dbReference type="GO" id="GO:0005730">
    <property type="term" value="C:nucleolus"/>
    <property type="evidence" value="ECO:0007669"/>
    <property type="project" value="TreeGrafter"/>
</dbReference>
<dbReference type="PANTHER" id="PTHR13102">
    <property type="entry name" value="NUCLEOLAR PROTEIN 9"/>
    <property type="match status" value="1"/>
</dbReference>
<dbReference type="GO" id="GO:0000480">
    <property type="term" value="P:endonucleolytic cleavage in 5'-ETS of tricistronic rRNA transcript (SSU-rRNA, 5.8S rRNA, LSU-rRNA)"/>
    <property type="evidence" value="ECO:0007669"/>
    <property type="project" value="TreeGrafter"/>
</dbReference>
<keyword evidence="2" id="KW-0810">Translation regulation</keyword>
<keyword evidence="7" id="KW-1185">Reference proteome</keyword>
<feature type="repeat" description="Pumilio" evidence="4">
    <location>
        <begin position="568"/>
        <end position="603"/>
    </location>
</feature>
<dbReference type="InterPro" id="IPR011989">
    <property type="entry name" value="ARM-like"/>
</dbReference>
<organism evidence="6 7">
    <name type="scientific">Rubroshorea leprosula</name>
    <dbReference type="NCBI Taxonomy" id="152421"/>
    <lineage>
        <taxon>Eukaryota</taxon>
        <taxon>Viridiplantae</taxon>
        <taxon>Streptophyta</taxon>
        <taxon>Embryophyta</taxon>
        <taxon>Tracheophyta</taxon>
        <taxon>Spermatophyta</taxon>
        <taxon>Magnoliopsida</taxon>
        <taxon>eudicotyledons</taxon>
        <taxon>Gunneridae</taxon>
        <taxon>Pentapetalae</taxon>
        <taxon>rosids</taxon>
        <taxon>malvids</taxon>
        <taxon>Malvales</taxon>
        <taxon>Dipterocarpaceae</taxon>
        <taxon>Rubroshorea</taxon>
    </lineage>
</organism>
<dbReference type="PROSITE" id="PS50302">
    <property type="entry name" value="PUM"/>
    <property type="match status" value="2"/>
</dbReference>
<dbReference type="InterPro" id="IPR016024">
    <property type="entry name" value="ARM-type_fold"/>
</dbReference>
<sequence length="758" mass="84596">MVSVGSKALPSRRSKDSIFVEDSFMGEEDKSHKHSRKKKGMGRKPKKGSFGFDGDGSNMNVSGRGVDGTAKSKKYVKHQSTSDTKSPLVRKQIDPETTKYFMEITNLFESNGVDLEERSVICGNALEETRGKELELATDYILSHTMQTLLEGCDVDHLCGFLRGCAKVFPAIAMDRAGSHVAETALKSLAMHLQDSETYSVIEETLSMICKVIVGNPIDVMCNCYGSHVLRRLLSLCKGVPGDSSEVHGAKASTILAERLNSKTSQLDGNDSQNLHQGFPDLLKLLVSGMINCTRKDIDSIVFDQYSSLVLQTTLKLLAGDDEELLQIIPVLLGCNTENTVEGNLIEMSIVNDLIESMQETAYSHLMEVILEVAPKSLYNEMFTKVFRNSLFKLSSHHCGNFVVQALLSHTREKDQMEFIWEELGQKFGDLLGMGRPGVIASLIAACQRLNTHQQKCCQALAEAVSSKDGSPKFIVPRLLFLDSYFNCEDKSNWNWTSGVKMHIIGSLILQAIFKFENEYIQPYIMSITSMESEHVLEAAKDAGGARVIEAFLDSNGSVKQKRRLVVKLRGNFGELAMHPSGSFTIERCFTISNMSLKESIVSELVALRTELSKTRQGPFLLRKLDVDGYAAKPDHWRSRLEAKQSAYKEFYSTFGAAEDKTSKEDTFLSDAYKRSQTKELNNMRKEIDDRLTSTAPSLGVSEKNKKSKKRKDVQSEDASGSSKMTENAVSNFLSSDRRDKKRHGKDRRFNAYKKMKA</sequence>
<evidence type="ECO:0000256" key="2">
    <source>
        <dbReference type="ARBA" id="ARBA00022845"/>
    </source>
</evidence>
<dbReference type="GO" id="GO:0006417">
    <property type="term" value="P:regulation of translation"/>
    <property type="evidence" value="ECO:0007669"/>
    <property type="project" value="UniProtKB-KW"/>
</dbReference>
<feature type="region of interest" description="Disordered" evidence="5">
    <location>
        <begin position="1"/>
        <end position="88"/>
    </location>
</feature>
<dbReference type="GO" id="GO:0000447">
    <property type="term" value="P:endonucleolytic cleavage in ITS1 to separate SSU-rRNA from 5.8S rRNA and LSU-rRNA from tricistronic rRNA transcript (SSU-rRNA, 5.8S rRNA, LSU-rRNA)"/>
    <property type="evidence" value="ECO:0007669"/>
    <property type="project" value="TreeGrafter"/>
</dbReference>
<protein>
    <submittedName>
        <fullName evidence="6">Uncharacterized protein</fullName>
    </submittedName>
</protein>
<name>A0AAV5I172_9ROSI</name>
<dbReference type="PANTHER" id="PTHR13102:SF0">
    <property type="entry name" value="NUCLEOLAR PROTEIN 9"/>
    <property type="match status" value="1"/>
</dbReference>
<keyword evidence="1" id="KW-0677">Repeat</keyword>
<dbReference type="GO" id="GO:0030688">
    <property type="term" value="C:preribosome, small subunit precursor"/>
    <property type="evidence" value="ECO:0007669"/>
    <property type="project" value="TreeGrafter"/>
</dbReference>
<evidence type="ECO:0000313" key="6">
    <source>
        <dbReference type="EMBL" id="GKU92750.1"/>
    </source>
</evidence>
<dbReference type="SMART" id="SM00025">
    <property type="entry name" value="Pumilio"/>
    <property type="match status" value="7"/>
</dbReference>
<dbReference type="InterPro" id="IPR040000">
    <property type="entry name" value="NOP9"/>
</dbReference>
<evidence type="ECO:0000256" key="1">
    <source>
        <dbReference type="ARBA" id="ARBA00022737"/>
    </source>
</evidence>
<proteinExistence type="predicted"/>
<evidence type="ECO:0000256" key="5">
    <source>
        <dbReference type="SAM" id="MobiDB-lite"/>
    </source>
</evidence>
<keyword evidence="3" id="KW-0694">RNA-binding</keyword>
<feature type="repeat" description="Pumilio" evidence="4">
    <location>
        <begin position="385"/>
        <end position="422"/>
    </location>
</feature>
<evidence type="ECO:0000313" key="7">
    <source>
        <dbReference type="Proteomes" id="UP001054252"/>
    </source>
</evidence>
<feature type="region of interest" description="Disordered" evidence="5">
    <location>
        <begin position="688"/>
        <end position="758"/>
    </location>
</feature>
<reference evidence="6 7" key="1">
    <citation type="journal article" date="2021" name="Commun. Biol.">
        <title>The genome of Shorea leprosula (Dipterocarpaceae) highlights the ecological relevance of drought in aseasonal tropical rainforests.</title>
        <authorList>
            <person name="Ng K.K.S."/>
            <person name="Kobayashi M.J."/>
            <person name="Fawcett J.A."/>
            <person name="Hatakeyama M."/>
            <person name="Paape T."/>
            <person name="Ng C.H."/>
            <person name="Ang C.C."/>
            <person name="Tnah L.H."/>
            <person name="Lee C.T."/>
            <person name="Nishiyama T."/>
            <person name="Sese J."/>
            <person name="O'Brien M.J."/>
            <person name="Copetti D."/>
            <person name="Mohd Noor M.I."/>
            <person name="Ong R.C."/>
            <person name="Putra M."/>
            <person name="Sireger I.Z."/>
            <person name="Indrioko S."/>
            <person name="Kosugi Y."/>
            <person name="Izuno A."/>
            <person name="Isagi Y."/>
            <person name="Lee S.L."/>
            <person name="Shimizu K.K."/>
        </authorList>
    </citation>
    <scope>NUCLEOTIDE SEQUENCE [LARGE SCALE GENOMIC DNA]</scope>
    <source>
        <strain evidence="6">214</strain>
    </source>
</reference>
<gene>
    <name evidence="6" type="ORF">SLEP1_g6438</name>
</gene>
<dbReference type="GO" id="GO:0000056">
    <property type="term" value="P:ribosomal small subunit export from nucleus"/>
    <property type="evidence" value="ECO:0007669"/>
    <property type="project" value="TreeGrafter"/>
</dbReference>
<dbReference type="InterPro" id="IPR001313">
    <property type="entry name" value="Pumilio_RNA-bd_rpt"/>
</dbReference>
<dbReference type="GO" id="GO:0003723">
    <property type="term" value="F:RNA binding"/>
    <property type="evidence" value="ECO:0007669"/>
    <property type="project" value="UniProtKB-KW"/>
</dbReference>